<dbReference type="Pfam" id="PF00106">
    <property type="entry name" value="adh_short"/>
    <property type="match status" value="1"/>
</dbReference>
<dbReference type="EC" id="1.-.-.-" evidence="3"/>
<dbReference type="EMBL" id="JBHUON010000003">
    <property type="protein sequence ID" value="MFD2863986.1"/>
    <property type="molecule type" value="Genomic_DNA"/>
</dbReference>
<keyword evidence="4" id="KW-1185">Reference proteome</keyword>
<dbReference type="RefSeq" id="WP_377124056.1">
    <property type="nucleotide sequence ID" value="NZ_JBHUON010000003.1"/>
</dbReference>
<dbReference type="SUPFAM" id="SSF51735">
    <property type="entry name" value="NAD(P)-binding Rossmann-fold domains"/>
    <property type="match status" value="1"/>
</dbReference>
<protein>
    <submittedName>
        <fullName evidence="3">SDR family oxidoreductase</fullName>
        <ecNumber evidence="3">1.-.-.-</ecNumber>
    </submittedName>
</protein>
<comment type="similarity">
    <text evidence="2">Belongs to the short-chain dehydrogenases/reductases (SDR) family.</text>
</comment>
<proteinExistence type="inferred from homology"/>
<accession>A0ABW5XME7</accession>
<name>A0ABW5XME7_9SPHI</name>
<evidence type="ECO:0000313" key="3">
    <source>
        <dbReference type="EMBL" id="MFD2863986.1"/>
    </source>
</evidence>
<dbReference type="CDD" id="cd05327">
    <property type="entry name" value="retinol-DH_like_SDR_c_like"/>
    <property type="match status" value="1"/>
</dbReference>
<dbReference type="Proteomes" id="UP001597601">
    <property type="component" value="Unassembled WGS sequence"/>
</dbReference>
<evidence type="ECO:0000313" key="4">
    <source>
        <dbReference type="Proteomes" id="UP001597601"/>
    </source>
</evidence>
<dbReference type="PRINTS" id="PR00080">
    <property type="entry name" value="SDRFAMILY"/>
</dbReference>
<evidence type="ECO:0000256" key="1">
    <source>
        <dbReference type="ARBA" id="ARBA00023002"/>
    </source>
</evidence>
<sequence>MATITTVITGATSGIGEATAIALAKQGHALHLLVRDIEKGAALKQKLIADTGNKNIHVIKCDLADLASVAQAADELSGKLFNINVLINNAGGMFSNYATSKDGFEMTFASNHLGHFLLTVRLMPLLQRGHARVINVSSDMHQTGKPRYGNLKSPEGYSAVKAYSDSKLFNIYFTKSLAERFADSGVTAYALHPGVVKTQFNAKLSGFLKFFFSLSAPFAITPEKGADTSVYLATAPKLAIKSGSYYIKRKAKATAAIVNDLDARNKLWALSEEFVAPFKV</sequence>
<dbReference type="PRINTS" id="PR00081">
    <property type="entry name" value="GDHRDH"/>
</dbReference>
<evidence type="ECO:0000256" key="2">
    <source>
        <dbReference type="RuleBase" id="RU000363"/>
    </source>
</evidence>
<dbReference type="InterPro" id="IPR036291">
    <property type="entry name" value="NAD(P)-bd_dom_sf"/>
</dbReference>
<keyword evidence="1 3" id="KW-0560">Oxidoreductase</keyword>
<gene>
    <name evidence="3" type="ORF">ACFSYC_04730</name>
</gene>
<dbReference type="GO" id="GO:0016491">
    <property type="term" value="F:oxidoreductase activity"/>
    <property type="evidence" value="ECO:0007669"/>
    <property type="project" value="UniProtKB-KW"/>
</dbReference>
<comment type="caution">
    <text evidence="3">The sequence shown here is derived from an EMBL/GenBank/DDBJ whole genome shotgun (WGS) entry which is preliminary data.</text>
</comment>
<dbReference type="PANTHER" id="PTHR43157:SF31">
    <property type="entry name" value="PHOSPHATIDYLINOSITOL-GLYCAN BIOSYNTHESIS CLASS F PROTEIN"/>
    <property type="match status" value="1"/>
</dbReference>
<dbReference type="InterPro" id="IPR002347">
    <property type="entry name" value="SDR_fam"/>
</dbReference>
<dbReference type="Gene3D" id="3.40.50.720">
    <property type="entry name" value="NAD(P)-binding Rossmann-like Domain"/>
    <property type="match status" value="1"/>
</dbReference>
<dbReference type="PANTHER" id="PTHR43157">
    <property type="entry name" value="PHOSPHATIDYLINOSITOL-GLYCAN BIOSYNTHESIS CLASS F PROTEIN-RELATED"/>
    <property type="match status" value="1"/>
</dbReference>
<organism evidence="3 4">
    <name type="scientific">Mucilaginibacter antarcticus</name>
    <dbReference type="NCBI Taxonomy" id="1855725"/>
    <lineage>
        <taxon>Bacteria</taxon>
        <taxon>Pseudomonadati</taxon>
        <taxon>Bacteroidota</taxon>
        <taxon>Sphingobacteriia</taxon>
        <taxon>Sphingobacteriales</taxon>
        <taxon>Sphingobacteriaceae</taxon>
        <taxon>Mucilaginibacter</taxon>
    </lineage>
</organism>
<reference evidence="4" key="1">
    <citation type="journal article" date="2019" name="Int. J. Syst. Evol. Microbiol.">
        <title>The Global Catalogue of Microorganisms (GCM) 10K type strain sequencing project: providing services to taxonomists for standard genome sequencing and annotation.</title>
        <authorList>
            <consortium name="The Broad Institute Genomics Platform"/>
            <consortium name="The Broad Institute Genome Sequencing Center for Infectious Disease"/>
            <person name="Wu L."/>
            <person name="Ma J."/>
        </authorList>
    </citation>
    <scope>NUCLEOTIDE SEQUENCE [LARGE SCALE GENOMIC DNA]</scope>
    <source>
        <strain evidence="4">KCTC 52232</strain>
    </source>
</reference>